<dbReference type="RefSeq" id="XP_002490686.1">
    <property type="nucleotide sequence ID" value="XM_002490641.1"/>
</dbReference>
<dbReference type="AlphaFoldDB" id="C4QYT2"/>
<dbReference type="InterPro" id="IPR028258">
    <property type="entry name" value="Sec3-PIP2_bind"/>
</dbReference>
<feature type="compositionally biased region" description="Acidic residues" evidence="1">
    <location>
        <begin position="312"/>
        <end position="325"/>
    </location>
</feature>
<keyword evidence="4" id="KW-1185">Reference proteome</keyword>
<feature type="region of interest" description="Disordered" evidence="1">
    <location>
        <begin position="180"/>
        <end position="325"/>
    </location>
</feature>
<dbReference type="GO" id="GO:0000145">
    <property type="term" value="C:exocyst"/>
    <property type="evidence" value="ECO:0007669"/>
    <property type="project" value="InterPro"/>
</dbReference>
<dbReference type="eggNOG" id="ENOG502QSCI">
    <property type="taxonomic scope" value="Eukaryota"/>
</dbReference>
<feature type="compositionally biased region" description="Polar residues" evidence="1">
    <location>
        <begin position="250"/>
        <end position="259"/>
    </location>
</feature>
<dbReference type="SMR" id="C4QYT2"/>
<reference evidence="3 4" key="1">
    <citation type="journal article" date="2009" name="Nat. Biotechnol.">
        <title>Genome sequence of the recombinant protein production host Pichia pastoris.</title>
        <authorList>
            <person name="De Schutter K."/>
            <person name="Lin Y.C."/>
            <person name="Tiels P."/>
            <person name="Van Hecke A."/>
            <person name="Glinka S."/>
            <person name="Weber-Lehmann J."/>
            <person name="Rouze P."/>
            <person name="Van de Peer Y."/>
            <person name="Callewaert N."/>
        </authorList>
    </citation>
    <scope>NUCLEOTIDE SEQUENCE [LARGE SCALE GENOMIC DNA]</scope>
    <source>
        <strain evidence="4">GS115 / ATCC 20864</strain>
    </source>
</reference>
<protein>
    <recommendedName>
        <fullName evidence="2">Exocyst complex component Sec3 PIP2-binding N-terminal domain-containing protein</fullName>
    </recommendedName>
</protein>
<dbReference type="Pfam" id="PF15277">
    <property type="entry name" value="Sec3-PIP2_bind"/>
    <property type="match status" value="1"/>
</dbReference>
<evidence type="ECO:0000313" key="4">
    <source>
        <dbReference type="Proteomes" id="UP000000314"/>
    </source>
</evidence>
<dbReference type="EMBL" id="FN392319">
    <property type="protein sequence ID" value="CAY68406.1"/>
    <property type="molecule type" value="Genomic_DNA"/>
</dbReference>
<evidence type="ECO:0000313" key="3">
    <source>
        <dbReference type="EMBL" id="CAY68406.1"/>
    </source>
</evidence>
<dbReference type="STRING" id="644223.C4QYT2"/>
<dbReference type="GO" id="GO:0006893">
    <property type="term" value="P:Golgi to plasma membrane transport"/>
    <property type="evidence" value="ECO:0007669"/>
    <property type="project" value="TreeGrafter"/>
</dbReference>
<gene>
    <name evidence="3" type="ordered locus">PAS_chr1-4_0550</name>
</gene>
<dbReference type="HOGENOM" id="CLU_549941_0_0_1"/>
<name>C4QYT2_KOMPG</name>
<dbReference type="Gene3D" id="2.30.29.90">
    <property type="match status" value="1"/>
</dbReference>
<dbReference type="GO" id="GO:0005546">
    <property type="term" value="F:phosphatidylinositol-4,5-bisphosphate binding"/>
    <property type="evidence" value="ECO:0007669"/>
    <property type="project" value="TreeGrafter"/>
</dbReference>
<proteinExistence type="predicted"/>
<dbReference type="PANTHER" id="PTHR16092:SF14">
    <property type="entry name" value="EXOCYST COMPLEX COMPONENT 1 ISOFORM X1"/>
    <property type="match status" value="1"/>
</dbReference>
<organism evidence="3 4">
    <name type="scientific">Komagataella phaffii (strain GS115 / ATCC 20864)</name>
    <name type="common">Yeast</name>
    <name type="synonym">Pichia pastoris</name>
    <dbReference type="NCBI Taxonomy" id="644223"/>
    <lineage>
        <taxon>Eukaryota</taxon>
        <taxon>Fungi</taxon>
        <taxon>Dikarya</taxon>
        <taxon>Ascomycota</taxon>
        <taxon>Saccharomycotina</taxon>
        <taxon>Pichiomycetes</taxon>
        <taxon>Pichiales</taxon>
        <taxon>Pichiaceae</taxon>
        <taxon>Komagataella</taxon>
    </lineage>
</organism>
<feature type="domain" description="Exocyst complex component Sec3 PIP2-binding N-terminal" evidence="2">
    <location>
        <begin position="64"/>
        <end position="150"/>
    </location>
</feature>
<dbReference type="InParanoid" id="C4QYT2"/>
<dbReference type="SMART" id="SM01313">
    <property type="entry name" value="Sec3-PIP2_bind"/>
    <property type="match status" value="1"/>
</dbReference>
<dbReference type="PANTHER" id="PTHR16092">
    <property type="entry name" value="SEC3/SYNTAXIN-RELATED"/>
    <property type="match status" value="1"/>
</dbReference>
<sequence length="496" mass="56729">MAADSKNINALARQFQTDKKDVIKYCFSRLDNDRVVHETYIHHLRVIEDSHHQNKRPPHNGNTDHKKARILMLGVKRSGRVRLHKGRQNKDRSIQIGRTWDLDEVKKIEIDPLMDGGFILTMGKPYFWLGTNYQETEMFTLTLLQTYLKYTGGKLPDVVNVPLEKIGIPIRKQSLRGLTGAANTTNGEQTNLPQRKQSLPTSNVHKGSSPLKDRGSNHQQVLPLVPNEVSSHSSPEKRKDSVPSTRDPFINNSSPTKTATAPLITPQDASRREPIVPHISITPPPPDSKDTKDALNKIEFKPHSRRSSAVADEMDNTVENDDDFNDLYNDYGDEPARKNSNTDENHLSRTVPDLANSFKELEFDEENDKYFPDTYDKEALPDENHNSITDIEWTENDNAKSLEQKLLKKIHTIELSKTQFLIDNTGDMTLVNELIQKSIKQCQFINPLLSFFSMELSTVQDDVEHIEQRAKGIHVETQNKKRLWKEIRAQLDQNSF</sequence>
<dbReference type="OrthoDB" id="27109at2759"/>
<accession>C4QYT2</accession>
<dbReference type="Proteomes" id="UP000000314">
    <property type="component" value="Chromosome 1"/>
</dbReference>
<dbReference type="GeneID" id="8197681"/>
<dbReference type="InterPro" id="IPR019160">
    <property type="entry name" value="Sec3_CC"/>
</dbReference>
<evidence type="ECO:0000256" key="1">
    <source>
        <dbReference type="SAM" id="MobiDB-lite"/>
    </source>
</evidence>
<feature type="compositionally biased region" description="Basic and acidic residues" evidence="1">
    <location>
        <begin position="287"/>
        <end position="302"/>
    </location>
</feature>
<dbReference type="Pfam" id="PF09763">
    <property type="entry name" value="Sec3_CC"/>
    <property type="match status" value="1"/>
</dbReference>
<evidence type="ECO:0000259" key="2">
    <source>
        <dbReference type="SMART" id="SM01313"/>
    </source>
</evidence>
<feature type="compositionally biased region" description="Polar residues" evidence="1">
    <location>
        <begin position="181"/>
        <end position="206"/>
    </location>
</feature>
<dbReference type="GO" id="GO:0006887">
    <property type="term" value="P:exocytosis"/>
    <property type="evidence" value="ECO:0007669"/>
    <property type="project" value="InterPro"/>
</dbReference>
<dbReference type="GO" id="GO:0005886">
    <property type="term" value="C:plasma membrane"/>
    <property type="evidence" value="ECO:0007669"/>
    <property type="project" value="TreeGrafter"/>
</dbReference>
<dbReference type="KEGG" id="ppa:PAS_chr1-4_0550"/>
<dbReference type="CDD" id="cd13315">
    <property type="entry name" value="PH_Sec3"/>
    <property type="match status" value="1"/>
</dbReference>